<dbReference type="Pfam" id="PF03704">
    <property type="entry name" value="BTAD"/>
    <property type="match status" value="1"/>
</dbReference>
<keyword evidence="5" id="KW-0804">Transcription</keyword>
<dbReference type="RefSeq" id="WP_168376745.1">
    <property type="nucleotide sequence ID" value="NZ_JAAXMD010000670.1"/>
</dbReference>
<evidence type="ECO:0000313" key="9">
    <source>
        <dbReference type="EMBL" id="NKQ29224.1"/>
    </source>
</evidence>
<feature type="compositionally biased region" description="Pro residues" evidence="7">
    <location>
        <begin position="605"/>
        <end position="620"/>
    </location>
</feature>
<dbReference type="Pfam" id="PF13546">
    <property type="entry name" value="DDE_5"/>
    <property type="match status" value="1"/>
</dbReference>
<sequence length="620" mass="66862">MHPATGHVPSAQRLFAHLPRADQRRWAGVYVKGLLSTPGKKTLRRIAASVTPSPTAPQSLQQFVNDSAWPWRPVRAELTRWVAEHAPAHAWTLCPVVIPKRGELAVGVHRRFVAASGRTVNCQLAVGAFLSGERGDLSVDWRLYLPPRWSEDAALRHQARIPDTAGHASAAELCLALADQLVRTSPVTAPVVVHTDGHIDAEPVIEGLQARGLDWVVVVPDTLPLSLAPLTGPHPASTARRADGGVRRGAGRRLVARHTALETVGDRPRRLARPGQARPPAPTAPRERGAPAPPPTPHYGSTAATRGSRRLFARTPRAAPGGETRPRGGAVEFRVLGPIDVRAQGRDLTPSAPKQRQVLALLMAKANHRVSVPALLSEVWDGEPPRTATTALQTYIGAIRKALAAGSGSSARDIAEQRLVTDGNGYVLRLRPDEWDRPRFEELVLTARGLLEERQAHAATEVLSRALALWRGTPFGNVRHGSRLTVQARVLNEAHLAACEVRIDALLLCRRFQEAVGEAVALVGEHPYHENLHSQLMRALYASGRRAAALDVYQSLHRRVTDDLGIPPSPSTTTLHHVMLQDHPDQRYLTAAGGGGPGGAGPRRGPAPHPPVPPPPPRGV</sequence>
<evidence type="ECO:0000256" key="2">
    <source>
        <dbReference type="ARBA" id="ARBA00023012"/>
    </source>
</evidence>
<dbReference type="InterPro" id="IPR005158">
    <property type="entry name" value="BTAD"/>
</dbReference>
<organism evidence="9 10">
    <name type="scientific">Streptomyces galbus</name>
    <dbReference type="NCBI Taxonomy" id="33898"/>
    <lineage>
        <taxon>Bacteria</taxon>
        <taxon>Bacillati</taxon>
        <taxon>Actinomycetota</taxon>
        <taxon>Actinomycetes</taxon>
        <taxon>Kitasatosporales</taxon>
        <taxon>Streptomycetaceae</taxon>
        <taxon>Streptomyces</taxon>
    </lineage>
</organism>
<protein>
    <recommendedName>
        <fullName evidence="8">OmpR/PhoB-type domain-containing protein</fullName>
    </recommendedName>
</protein>
<feature type="region of interest" description="Disordered" evidence="7">
    <location>
        <begin position="587"/>
        <end position="620"/>
    </location>
</feature>
<keyword evidence="3" id="KW-0805">Transcription regulation</keyword>
<dbReference type="InterPro" id="IPR016032">
    <property type="entry name" value="Sig_transdc_resp-reg_C-effctor"/>
</dbReference>
<dbReference type="SUPFAM" id="SSF48452">
    <property type="entry name" value="TPR-like"/>
    <property type="match status" value="1"/>
</dbReference>
<gene>
    <name evidence="9" type="ORF">HF200_34205</name>
</gene>
<feature type="non-terminal residue" evidence="9">
    <location>
        <position position="620"/>
    </location>
</feature>
<evidence type="ECO:0000256" key="1">
    <source>
        <dbReference type="ARBA" id="ARBA00005820"/>
    </source>
</evidence>
<dbReference type="SMART" id="SM01043">
    <property type="entry name" value="BTAD"/>
    <property type="match status" value="1"/>
</dbReference>
<dbReference type="Gene3D" id="1.25.40.10">
    <property type="entry name" value="Tetratricopeptide repeat domain"/>
    <property type="match status" value="1"/>
</dbReference>
<dbReference type="Gene3D" id="1.10.10.10">
    <property type="entry name" value="Winged helix-like DNA-binding domain superfamily/Winged helix DNA-binding domain"/>
    <property type="match status" value="1"/>
</dbReference>
<evidence type="ECO:0000259" key="8">
    <source>
        <dbReference type="PROSITE" id="PS51755"/>
    </source>
</evidence>
<evidence type="ECO:0000256" key="6">
    <source>
        <dbReference type="PROSITE-ProRule" id="PRU01091"/>
    </source>
</evidence>
<keyword evidence="2" id="KW-0902">Two-component regulatory system</keyword>
<dbReference type="SMART" id="SM00862">
    <property type="entry name" value="Trans_reg_C"/>
    <property type="match status" value="1"/>
</dbReference>
<accession>A0ABX1IUB2</accession>
<keyword evidence="10" id="KW-1185">Reference proteome</keyword>
<keyword evidence="4 6" id="KW-0238">DNA-binding</keyword>
<reference evidence="9 10" key="1">
    <citation type="submission" date="2020-04" db="EMBL/GenBank/DDBJ databases">
        <title>Genome sequence of Streptomyces galbus strain I339.</title>
        <authorList>
            <person name="Silva E.A.N."/>
            <person name="Merces M."/>
            <person name="Castelo Branco A.P.O.T."/>
            <person name="Vasconcelos P.C."/>
            <person name="Costa N.P."/>
            <person name="Marinho G.C.S."/>
            <person name="Oliveira C.J.B."/>
            <person name="Araujo D."/>
            <person name="Rodrigues Junior V.S."/>
            <person name="Almeida R."/>
            <person name="Silva Filho U.R."/>
            <person name="Andrade A.S.A."/>
            <person name="Cibulski S.P."/>
        </authorList>
    </citation>
    <scope>NUCLEOTIDE SEQUENCE [LARGE SCALE GENOMIC DNA]</scope>
    <source>
        <strain evidence="9 10">I339</strain>
    </source>
</reference>
<feature type="region of interest" description="Disordered" evidence="7">
    <location>
        <begin position="229"/>
        <end position="329"/>
    </location>
</feature>
<comment type="caution">
    <text evidence="9">The sequence shown here is derived from an EMBL/GenBank/DDBJ whole genome shotgun (WGS) entry which is preliminary data.</text>
</comment>
<proteinExistence type="inferred from homology"/>
<dbReference type="PANTHER" id="PTHR35807:SF1">
    <property type="entry name" value="TRANSCRIPTIONAL REGULATOR REDD"/>
    <property type="match status" value="1"/>
</dbReference>
<dbReference type="Pfam" id="PF00486">
    <property type="entry name" value="Trans_reg_C"/>
    <property type="match status" value="1"/>
</dbReference>
<evidence type="ECO:0000256" key="4">
    <source>
        <dbReference type="ARBA" id="ARBA00023125"/>
    </source>
</evidence>
<dbReference type="InterPro" id="IPR011990">
    <property type="entry name" value="TPR-like_helical_dom_sf"/>
</dbReference>
<dbReference type="EMBL" id="JAAXMD010000670">
    <property type="protein sequence ID" value="NKQ29224.1"/>
    <property type="molecule type" value="Genomic_DNA"/>
</dbReference>
<dbReference type="PROSITE" id="PS51755">
    <property type="entry name" value="OMPR_PHOB"/>
    <property type="match status" value="1"/>
</dbReference>
<dbReference type="SUPFAM" id="SSF46894">
    <property type="entry name" value="C-terminal effector domain of the bipartite response regulators"/>
    <property type="match status" value="1"/>
</dbReference>
<dbReference type="InterPro" id="IPR001867">
    <property type="entry name" value="OmpR/PhoB-type_DNA-bd"/>
</dbReference>
<dbReference type="Proteomes" id="UP000744032">
    <property type="component" value="Unassembled WGS sequence"/>
</dbReference>
<evidence type="ECO:0000256" key="3">
    <source>
        <dbReference type="ARBA" id="ARBA00023015"/>
    </source>
</evidence>
<name>A0ABX1IUB2_STRGB</name>
<dbReference type="CDD" id="cd15831">
    <property type="entry name" value="BTAD"/>
    <property type="match status" value="1"/>
</dbReference>
<feature type="compositionally biased region" description="Gly residues" evidence="7">
    <location>
        <begin position="592"/>
        <end position="602"/>
    </location>
</feature>
<evidence type="ECO:0000256" key="5">
    <source>
        <dbReference type="ARBA" id="ARBA00023163"/>
    </source>
</evidence>
<feature type="domain" description="OmpR/PhoB-type" evidence="8">
    <location>
        <begin position="322"/>
        <end position="430"/>
    </location>
</feature>
<evidence type="ECO:0000256" key="7">
    <source>
        <dbReference type="SAM" id="MobiDB-lite"/>
    </source>
</evidence>
<dbReference type="PANTHER" id="PTHR35807">
    <property type="entry name" value="TRANSCRIPTIONAL REGULATOR REDD-RELATED"/>
    <property type="match status" value="1"/>
</dbReference>
<dbReference type="InterPro" id="IPR051677">
    <property type="entry name" value="AfsR-DnrI-RedD_regulator"/>
</dbReference>
<feature type="DNA-binding region" description="OmpR/PhoB-type" evidence="6">
    <location>
        <begin position="322"/>
        <end position="430"/>
    </location>
</feature>
<dbReference type="InterPro" id="IPR036388">
    <property type="entry name" value="WH-like_DNA-bd_sf"/>
</dbReference>
<dbReference type="InterPro" id="IPR038721">
    <property type="entry name" value="IS701-like_DDE_dom"/>
</dbReference>
<evidence type="ECO:0000313" key="10">
    <source>
        <dbReference type="Proteomes" id="UP000744032"/>
    </source>
</evidence>
<comment type="similarity">
    <text evidence="1">Belongs to the AfsR/DnrI/RedD regulatory family.</text>
</comment>